<name>U3TG80_9CREN</name>
<protein>
    <submittedName>
        <fullName evidence="1">Uncharacterized conserved protein</fullName>
    </submittedName>
</protein>
<accession>U3TG80</accession>
<dbReference type="STRING" id="1198449.ACAM_1576"/>
<dbReference type="Proteomes" id="UP000016887">
    <property type="component" value="Chromosome"/>
</dbReference>
<organism evidence="1 2">
    <name type="scientific">Aeropyrum camini SY1 = JCM 12091</name>
    <dbReference type="NCBI Taxonomy" id="1198449"/>
    <lineage>
        <taxon>Archaea</taxon>
        <taxon>Thermoproteota</taxon>
        <taxon>Thermoprotei</taxon>
        <taxon>Desulfurococcales</taxon>
        <taxon>Desulfurococcaceae</taxon>
        <taxon>Aeropyrum</taxon>
    </lineage>
</organism>
<dbReference type="eggNOG" id="arCOG05724">
    <property type="taxonomic scope" value="Archaea"/>
</dbReference>
<evidence type="ECO:0000313" key="1">
    <source>
        <dbReference type="EMBL" id="BAN91045.1"/>
    </source>
</evidence>
<proteinExistence type="predicted"/>
<evidence type="ECO:0000313" key="2">
    <source>
        <dbReference type="Proteomes" id="UP000016887"/>
    </source>
</evidence>
<dbReference type="RefSeq" id="WP_022542311.1">
    <property type="nucleotide sequence ID" value="NC_022521.1"/>
</dbReference>
<dbReference type="AlphaFoldDB" id="U3TG80"/>
<reference evidence="1 2" key="1">
    <citation type="journal article" date="2013" name="Appl. Environ. Microbiol.">
        <title>Variation of the Virus-Related Elements within Syntenic Genomes of the Hyperthermophilic Archaeon Aeropyrum.</title>
        <authorList>
            <person name="Daifuku T."/>
            <person name="Yoshida T."/>
            <person name="Kitamura T."/>
            <person name="Kawaichi S."/>
            <person name="Inoue T."/>
            <person name="Nomura K."/>
            <person name="Yoshida Y."/>
            <person name="Kuno S."/>
            <person name="Sako Y."/>
        </authorList>
    </citation>
    <scope>NUCLEOTIDE SEQUENCE [LARGE SCALE GENOMIC DNA]</scope>
    <source>
        <strain evidence="1 2">SY1</strain>
    </source>
</reference>
<dbReference type="GeneID" id="17110767"/>
<keyword evidence="2" id="KW-1185">Reference proteome</keyword>
<dbReference type="KEGG" id="acj:ACAM_1576"/>
<sequence>MSLDKIVNVIIEALEKIREYEPKKKTKKTLTEATTKSALIEPILAILGWDVRDPRLVEKEYKFDSGVTADYALKINGNPIIVVEAKRLGVSPDRLMDEISKCEAYLNH</sequence>
<gene>
    <name evidence="1" type="ORF">ACAM_1576</name>
</gene>
<dbReference type="EMBL" id="AP012489">
    <property type="protein sequence ID" value="BAN91045.1"/>
    <property type="molecule type" value="Genomic_DNA"/>
</dbReference>
<dbReference type="Gene3D" id="3.90.1570.30">
    <property type="match status" value="1"/>
</dbReference>